<evidence type="ECO:0000313" key="2">
    <source>
        <dbReference type="Proteomes" id="UP000799428"/>
    </source>
</evidence>
<reference evidence="1" key="1">
    <citation type="journal article" date="2020" name="Stud. Mycol.">
        <title>101 Dothideomycetes genomes: a test case for predicting lifestyles and emergence of pathogens.</title>
        <authorList>
            <person name="Haridas S."/>
            <person name="Albert R."/>
            <person name="Binder M."/>
            <person name="Bloem J."/>
            <person name="Labutti K."/>
            <person name="Salamov A."/>
            <person name="Andreopoulos B."/>
            <person name="Baker S."/>
            <person name="Barry K."/>
            <person name="Bills G."/>
            <person name="Bluhm B."/>
            <person name="Cannon C."/>
            <person name="Castanera R."/>
            <person name="Culley D."/>
            <person name="Daum C."/>
            <person name="Ezra D."/>
            <person name="Gonzalez J."/>
            <person name="Henrissat B."/>
            <person name="Kuo A."/>
            <person name="Liang C."/>
            <person name="Lipzen A."/>
            <person name="Lutzoni F."/>
            <person name="Magnuson J."/>
            <person name="Mondo S."/>
            <person name="Nolan M."/>
            <person name="Ohm R."/>
            <person name="Pangilinan J."/>
            <person name="Park H.-J."/>
            <person name="Ramirez L."/>
            <person name="Alfaro M."/>
            <person name="Sun H."/>
            <person name="Tritt A."/>
            <person name="Yoshinaga Y."/>
            <person name="Zwiers L.-H."/>
            <person name="Turgeon B."/>
            <person name="Goodwin S."/>
            <person name="Spatafora J."/>
            <person name="Crous P."/>
            <person name="Grigoriev I."/>
        </authorList>
    </citation>
    <scope>NUCLEOTIDE SEQUENCE</scope>
    <source>
        <strain evidence="1">CBS 279.74</strain>
    </source>
</reference>
<sequence length="67" mass="7276">MNNQNNAAAGGQKDYLDKALDAAEKKFGGSMGANPDKNRKINEKITDSIRGFFEKVTGKKVPAKFSN</sequence>
<dbReference type="OrthoDB" id="3050608at2759"/>
<dbReference type="EMBL" id="MU005774">
    <property type="protein sequence ID" value="KAF2707382.1"/>
    <property type="molecule type" value="Genomic_DNA"/>
</dbReference>
<accession>A0A6G1K4K0</accession>
<proteinExistence type="predicted"/>
<name>A0A6G1K4K0_9PLEO</name>
<gene>
    <name evidence="1" type="ORF">K504DRAFT_458819</name>
</gene>
<protein>
    <submittedName>
        <fullName evidence="1">Uncharacterized protein</fullName>
    </submittedName>
</protein>
<dbReference type="AlphaFoldDB" id="A0A6G1K4K0"/>
<dbReference type="Proteomes" id="UP000799428">
    <property type="component" value="Unassembled WGS sequence"/>
</dbReference>
<keyword evidence="2" id="KW-1185">Reference proteome</keyword>
<evidence type="ECO:0000313" key="1">
    <source>
        <dbReference type="EMBL" id="KAF2707382.1"/>
    </source>
</evidence>
<organism evidence="1 2">
    <name type="scientific">Pleomassaria siparia CBS 279.74</name>
    <dbReference type="NCBI Taxonomy" id="1314801"/>
    <lineage>
        <taxon>Eukaryota</taxon>
        <taxon>Fungi</taxon>
        <taxon>Dikarya</taxon>
        <taxon>Ascomycota</taxon>
        <taxon>Pezizomycotina</taxon>
        <taxon>Dothideomycetes</taxon>
        <taxon>Pleosporomycetidae</taxon>
        <taxon>Pleosporales</taxon>
        <taxon>Pleomassariaceae</taxon>
        <taxon>Pleomassaria</taxon>
    </lineage>
</organism>